<dbReference type="InParanoid" id="A0A401GJT9"/>
<dbReference type="AlphaFoldDB" id="A0A401GJT9"/>
<accession>A0A401GJT9</accession>
<evidence type="ECO:0000313" key="3">
    <source>
        <dbReference type="Proteomes" id="UP000287166"/>
    </source>
</evidence>
<keyword evidence="3" id="KW-1185">Reference proteome</keyword>
<reference evidence="2 3" key="1">
    <citation type="journal article" date="2018" name="Sci. Rep.">
        <title>Genome sequence of the cauliflower mushroom Sparassis crispa (Hanabiratake) and its association with beneficial usage.</title>
        <authorList>
            <person name="Kiyama R."/>
            <person name="Furutani Y."/>
            <person name="Kawaguchi K."/>
            <person name="Nakanishi T."/>
        </authorList>
    </citation>
    <scope>NUCLEOTIDE SEQUENCE [LARGE SCALE GENOMIC DNA]</scope>
</reference>
<feature type="compositionally biased region" description="Basic and acidic residues" evidence="1">
    <location>
        <begin position="66"/>
        <end position="80"/>
    </location>
</feature>
<proteinExistence type="predicted"/>
<dbReference type="RefSeq" id="XP_027613351.1">
    <property type="nucleotide sequence ID" value="XM_027757550.1"/>
</dbReference>
<dbReference type="EMBL" id="BFAD01000004">
    <property type="protein sequence ID" value="GBE82438.1"/>
    <property type="molecule type" value="Genomic_DNA"/>
</dbReference>
<sequence>MHALEHPADAADRARAHVHSLSARLVSDETIMQYQHSALSTQCSPRVRRTLGRITTSTAHSPAKCPTRDIPQHSPHEHTIARRSRGWIAGPDAPRDRQAGCHSGPPHMPGGGSFCTERVIITLHAYNTSAGWVALHARRQMGTRTRDPHLPPKSDPEDAQKTIPKFKRAGGGYFSISSLAPSPATR</sequence>
<protein>
    <submittedName>
        <fullName evidence="2">Uncharacterized protein</fullName>
    </submittedName>
</protein>
<feature type="region of interest" description="Disordered" evidence="1">
    <location>
        <begin position="56"/>
        <end position="110"/>
    </location>
</feature>
<organism evidence="2 3">
    <name type="scientific">Sparassis crispa</name>
    <dbReference type="NCBI Taxonomy" id="139825"/>
    <lineage>
        <taxon>Eukaryota</taxon>
        <taxon>Fungi</taxon>
        <taxon>Dikarya</taxon>
        <taxon>Basidiomycota</taxon>
        <taxon>Agaricomycotina</taxon>
        <taxon>Agaricomycetes</taxon>
        <taxon>Polyporales</taxon>
        <taxon>Sparassidaceae</taxon>
        <taxon>Sparassis</taxon>
    </lineage>
</organism>
<feature type="compositionally biased region" description="Polar residues" evidence="1">
    <location>
        <begin position="175"/>
        <end position="186"/>
    </location>
</feature>
<evidence type="ECO:0000256" key="1">
    <source>
        <dbReference type="SAM" id="MobiDB-lite"/>
    </source>
</evidence>
<dbReference type="Proteomes" id="UP000287166">
    <property type="component" value="Unassembled WGS sequence"/>
</dbReference>
<feature type="compositionally biased region" description="Basic and acidic residues" evidence="1">
    <location>
        <begin position="144"/>
        <end position="160"/>
    </location>
</feature>
<dbReference type="GeneID" id="38779355"/>
<name>A0A401GJT9_9APHY</name>
<feature type="region of interest" description="Disordered" evidence="1">
    <location>
        <begin position="142"/>
        <end position="161"/>
    </location>
</feature>
<comment type="caution">
    <text evidence="2">The sequence shown here is derived from an EMBL/GenBank/DDBJ whole genome shotgun (WGS) entry which is preliminary data.</text>
</comment>
<evidence type="ECO:0000313" key="2">
    <source>
        <dbReference type="EMBL" id="GBE82438.1"/>
    </source>
</evidence>
<feature type="region of interest" description="Disordered" evidence="1">
    <location>
        <begin position="166"/>
        <end position="186"/>
    </location>
</feature>
<gene>
    <name evidence="2" type="ORF">SCP_0408220</name>
</gene>